<feature type="domain" description="Pecanex C-terminal" evidence="7">
    <location>
        <begin position="1009"/>
        <end position="1231"/>
    </location>
</feature>
<dbReference type="AlphaFoldDB" id="A0A9P0CW93"/>
<feature type="transmembrane region" description="Helical" evidence="6">
    <location>
        <begin position="519"/>
        <end position="536"/>
    </location>
</feature>
<dbReference type="EMBL" id="OV651817">
    <property type="protein sequence ID" value="CAH1110562.1"/>
    <property type="molecule type" value="Genomic_DNA"/>
</dbReference>
<evidence type="ECO:0000256" key="6">
    <source>
        <dbReference type="RuleBase" id="RU367089"/>
    </source>
</evidence>
<evidence type="ECO:0000259" key="7">
    <source>
        <dbReference type="Pfam" id="PF05041"/>
    </source>
</evidence>
<evidence type="ECO:0000256" key="1">
    <source>
        <dbReference type="ARBA" id="ARBA00004141"/>
    </source>
</evidence>
<name>A0A9P0CW93_9CUCU</name>
<dbReference type="GO" id="GO:0005783">
    <property type="term" value="C:endoplasmic reticulum"/>
    <property type="evidence" value="ECO:0007669"/>
    <property type="project" value="TreeGrafter"/>
</dbReference>
<protein>
    <recommendedName>
        <fullName evidence="6">Pecanex-like protein</fullName>
    </recommendedName>
</protein>
<proteinExistence type="inferred from homology"/>
<reference evidence="8" key="1">
    <citation type="submission" date="2022-01" db="EMBL/GenBank/DDBJ databases">
        <authorList>
            <person name="King R."/>
        </authorList>
    </citation>
    <scope>NUCLEOTIDE SEQUENCE</scope>
</reference>
<dbReference type="OrthoDB" id="10037631at2759"/>
<keyword evidence="5 6" id="KW-0472">Membrane</keyword>
<dbReference type="GO" id="GO:0007029">
    <property type="term" value="P:endoplasmic reticulum organization"/>
    <property type="evidence" value="ECO:0007669"/>
    <property type="project" value="TreeGrafter"/>
</dbReference>
<dbReference type="PANTHER" id="PTHR12372">
    <property type="entry name" value="PECANEX"/>
    <property type="match status" value="1"/>
</dbReference>
<keyword evidence="9" id="KW-1185">Reference proteome</keyword>
<comment type="caution">
    <text evidence="6">Lacks conserved residue(s) required for the propagation of feature annotation.</text>
</comment>
<dbReference type="InterPro" id="IPR039797">
    <property type="entry name" value="Pecanex"/>
</dbReference>
<evidence type="ECO:0000256" key="2">
    <source>
        <dbReference type="ARBA" id="ARBA00010170"/>
    </source>
</evidence>
<dbReference type="PANTHER" id="PTHR12372:SF7">
    <property type="entry name" value="PROTEIN PECANEX"/>
    <property type="match status" value="1"/>
</dbReference>
<dbReference type="InterPro" id="IPR007735">
    <property type="entry name" value="Pecanex_C"/>
</dbReference>
<organism evidence="8 9">
    <name type="scientific">Psylliodes chrysocephalus</name>
    <dbReference type="NCBI Taxonomy" id="3402493"/>
    <lineage>
        <taxon>Eukaryota</taxon>
        <taxon>Metazoa</taxon>
        <taxon>Ecdysozoa</taxon>
        <taxon>Arthropoda</taxon>
        <taxon>Hexapoda</taxon>
        <taxon>Insecta</taxon>
        <taxon>Pterygota</taxon>
        <taxon>Neoptera</taxon>
        <taxon>Endopterygota</taxon>
        <taxon>Coleoptera</taxon>
        <taxon>Polyphaga</taxon>
        <taxon>Cucujiformia</taxon>
        <taxon>Chrysomeloidea</taxon>
        <taxon>Chrysomelidae</taxon>
        <taxon>Galerucinae</taxon>
        <taxon>Alticini</taxon>
        <taxon>Psylliodes</taxon>
    </lineage>
</organism>
<feature type="transmembrane region" description="Helical" evidence="6">
    <location>
        <begin position="210"/>
        <end position="227"/>
    </location>
</feature>
<comment type="similarity">
    <text evidence="2 6">Belongs to the pecanex family.</text>
</comment>
<gene>
    <name evidence="8" type="ORF">PSYICH_LOCUS11533</name>
</gene>
<feature type="transmembrane region" description="Helical" evidence="6">
    <location>
        <begin position="185"/>
        <end position="203"/>
    </location>
</feature>
<feature type="transmembrane region" description="Helical" evidence="6">
    <location>
        <begin position="491"/>
        <end position="513"/>
    </location>
</feature>
<feature type="transmembrane region" description="Helical" evidence="6">
    <location>
        <begin position="340"/>
        <end position="363"/>
    </location>
</feature>
<evidence type="ECO:0000256" key="4">
    <source>
        <dbReference type="ARBA" id="ARBA00022989"/>
    </source>
</evidence>
<feature type="transmembrane region" description="Helical" evidence="6">
    <location>
        <begin position="655"/>
        <end position="671"/>
    </location>
</feature>
<evidence type="ECO:0000313" key="9">
    <source>
        <dbReference type="Proteomes" id="UP001153636"/>
    </source>
</evidence>
<dbReference type="Proteomes" id="UP001153636">
    <property type="component" value="Chromosome 5"/>
</dbReference>
<keyword evidence="3 6" id="KW-0812">Transmembrane</keyword>
<comment type="subcellular location">
    <subcellularLocation>
        <location evidence="1 6">Membrane</location>
        <topology evidence="1 6">Multi-pass membrane protein</topology>
    </subcellularLocation>
</comment>
<dbReference type="GO" id="GO:0016020">
    <property type="term" value="C:membrane"/>
    <property type="evidence" value="ECO:0007669"/>
    <property type="project" value="UniProtKB-SubCell"/>
</dbReference>
<feature type="transmembrane region" description="Helical" evidence="6">
    <location>
        <begin position="247"/>
        <end position="267"/>
    </location>
</feature>
<evidence type="ECO:0000256" key="3">
    <source>
        <dbReference type="ARBA" id="ARBA00022692"/>
    </source>
</evidence>
<dbReference type="Pfam" id="PF05041">
    <property type="entry name" value="Pecanex_C"/>
    <property type="match status" value="1"/>
</dbReference>
<evidence type="ECO:0000313" key="8">
    <source>
        <dbReference type="EMBL" id="CAH1110562.1"/>
    </source>
</evidence>
<evidence type="ECO:0000256" key="5">
    <source>
        <dbReference type="ARBA" id="ARBA00023136"/>
    </source>
</evidence>
<keyword evidence="4 6" id="KW-1133">Transmembrane helix</keyword>
<feature type="transmembrane region" description="Helical" evidence="6">
    <location>
        <begin position="287"/>
        <end position="311"/>
    </location>
</feature>
<sequence>MCNVKKLNDPTNSCSHRGIDELGYILPNEEDVVGTNNQCEGSGVSNLSQPDLPLQKYSLRSRKSDTPNIYSSVIQRPTIDIWDSNESICISSASLQKSKHPINSSDTSEQLNRFKHTFEHDRLLVDVHSESKFKCIKSDSTDNNYKRTKTYYVFKLWPWTYIKVSTDRLKLLALLDRNLSFTETILSIIIGSLVGIFGAIMLYKGFYRDLLAFLLCFVIASCQYSLIKSVQPDAASPTHGFNRIIAYSRPIYFCLFSFIVIIMDSYLLKETKELRYNSSFNFSNQQLLLLSCDFIINFILVFPLLFSLGLFPQINTFLMYLLEQIDMHLFGGNAMSSLLASFYCIFRSCLATIILGGIAYCGLSESKGAQHISFSVCCASLVSSSYHLSRSTSDPIFIWKMLKNYLWLPDVYKEQERKSQRSPTKKKYEEKSIVNEKSEKTNYKQDFAVPETKIKTVKFPDNQEKYPENDNADYLPSKLQKINKARLKHDIIICSLIGALVFSIHASTVFTVLQPELSPVLWSIGATLGFLLHYIVPQSRKQLPWLCIARPILRSLEHEQYQVKGPAKVMWFERIYVYFSFLERNILYPLLFLSVLTEDSPRIVTKYGTLRGSFIVVICGIKCLRSSYSNQSSQYLILVFSALCFKYDYRNMDETFLVIYFFMITVFNKMYELLLKIQFVVTYIAPWQITWGSAFHAFAQPFSVPHSAMLFLQALLTSCLSMPLNPFLGSVIFIMSYVRPIKFWERDYNTRRVDHSNTPLSSHLDRNFGADDNNLNSLFYEHLTRSLQHSLCGDLKMGRWGVVNQGDCFVLASDYLNCLVHIIEMGNDIMTFQMRGLEFRGTYCQQREVEAITEGVEENDGCCCCETGHLPNILSINAAFNQRWLAWEVLAAKYILEGYSISDNSAASMLQVFEFRKVLVSYYVKSIIFYLLRSSKLEEWLFNPTISKALSPMENKTFVDLDPIFNYNIDEDFDLTNSGITRNSFMNIHGDWIKYCVERSGKNIETGLNSPLILLCFALSLLARRTLGAVSHNTVSGVEYFLYGLHALFKGDFRISCARDEWIFTDMDLLKCVVAPGIKMSLKLHQDHFMSPEEYEELPTLYDAICKHEDELVISHEGDPAWRQGVLSGAPSLLALRHVLDEGNDEYKIIMLNKRYLSFRVIKLNKECVRGLWAGQQQELVYFRNRNPERGSIQNAKQALRNIINSSCDQPIGYPIYVSPLTTSYAETNEQYASLVGGPVSLKKIKNYFFNTFRRVMRKTK</sequence>
<accession>A0A9P0CW93</accession>